<sequence length="161" mass="18240">MLPSAVLRAVPRSPAVSRATSAAAAEAAAASRAVDAAAQRAIQLAELRDLMARYPTKKEWPPDFSELSPQHRFRFEKKWKRRLGLKAKGVAREKTTRLIQYFGMVGIGMYVLLFGEYEMFGEKYRVLTEAKKQFGTLFGMLDKESRYERRPDAGLPPSKRE</sequence>
<name>A0A0F4Z7K1_9PEZI</name>
<dbReference type="Proteomes" id="UP000033483">
    <property type="component" value="Unassembled WGS sequence"/>
</dbReference>
<keyword evidence="3" id="KW-1185">Reference proteome</keyword>
<accession>A0A0F4Z7K1</accession>
<gene>
    <name evidence="2" type="ORF">TD95_005185</name>
</gene>
<keyword evidence="1" id="KW-1133">Transmembrane helix</keyword>
<reference evidence="2 3" key="1">
    <citation type="submission" date="2015-03" db="EMBL/GenBank/DDBJ databases">
        <authorList>
            <person name="Radwan O."/>
            <person name="Al-Naeli F.A."/>
            <person name="Rendon G.A."/>
            <person name="Fields C."/>
        </authorList>
    </citation>
    <scope>NUCLEOTIDE SEQUENCE [LARGE SCALE GENOMIC DNA]</scope>
    <source>
        <strain evidence="2">CR-DP1</strain>
    </source>
</reference>
<evidence type="ECO:0000313" key="2">
    <source>
        <dbReference type="EMBL" id="KKA26534.1"/>
    </source>
</evidence>
<evidence type="ECO:0000256" key="1">
    <source>
        <dbReference type="SAM" id="Phobius"/>
    </source>
</evidence>
<keyword evidence="1" id="KW-0812">Transmembrane</keyword>
<dbReference type="EMBL" id="LAEV01002143">
    <property type="protein sequence ID" value="KKA26534.1"/>
    <property type="molecule type" value="Genomic_DNA"/>
</dbReference>
<evidence type="ECO:0000313" key="3">
    <source>
        <dbReference type="Proteomes" id="UP000033483"/>
    </source>
</evidence>
<proteinExistence type="predicted"/>
<feature type="transmembrane region" description="Helical" evidence="1">
    <location>
        <begin position="98"/>
        <end position="115"/>
    </location>
</feature>
<dbReference type="OrthoDB" id="5278907at2759"/>
<dbReference type="AlphaFoldDB" id="A0A0F4Z7K1"/>
<keyword evidence="1" id="KW-0472">Membrane</keyword>
<comment type="caution">
    <text evidence="2">The sequence shown here is derived from an EMBL/GenBank/DDBJ whole genome shotgun (WGS) entry which is preliminary data.</text>
</comment>
<protein>
    <submittedName>
        <fullName evidence="2">Uncharacterized protein</fullName>
    </submittedName>
</protein>
<organism evidence="2 3">
    <name type="scientific">Thielaviopsis punctulata</name>
    <dbReference type="NCBI Taxonomy" id="72032"/>
    <lineage>
        <taxon>Eukaryota</taxon>
        <taxon>Fungi</taxon>
        <taxon>Dikarya</taxon>
        <taxon>Ascomycota</taxon>
        <taxon>Pezizomycotina</taxon>
        <taxon>Sordariomycetes</taxon>
        <taxon>Hypocreomycetidae</taxon>
        <taxon>Microascales</taxon>
        <taxon>Ceratocystidaceae</taxon>
        <taxon>Thielaviopsis</taxon>
    </lineage>
</organism>